<gene>
    <name evidence="1" type="ORF">S01H4_46197</name>
</gene>
<comment type="caution">
    <text evidence="1">The sequence shown here is derived from an EMBL/GenBank/DDBJ whole genome shotgun (WGS) entry which is preliminary data.</text>
</comment>
<name>X1D1Z2_9ZZZZ</name>
<sequence>ETGEHIFIMKLEEKRPRSFKPLREVQGEVEAKIMLDRHKQAIDEFMAKLMQQAALGEKGEFIDFCLEKIYRMSKHGLKH</sequence>
<feature type="non-terminal residue" evidence="1">
    <location>
        <position position="1"/>
    </location>
</feature>
<accession>X1D1Z2</accession>
<protein>
    <submittedName>
        <fullName evidence="1">Uncharacterized protein</fullName>
    </submittedName>
</protein>
<proteinExistence type="predicted"/>
<organism evidence="1">
    <name type="scientific">marine sediment metagenome</name>
    <dbReference type="NCBI Taxonomy" id="412755"/>
    <lineage>
        <taxon>unclassified sequences</taxon>
        <taxon>metagenomes</taxon>
        <taxon>ecological metagenomes</taxon>
    </lineage>
</organism>
<dbReference type="EMBL" id="BART01025794">
    <property type="protein sequence ID" value="GAG90486.1"/>
    <property type="molecule type" value="Genomic_DNA"/>
</dbReference>
<evidence type="ECO:0000313" key="1">
    <source>
        <dbReference type="EMBL" id="GAG90486.1"/>
    </source>
</evidence>
<dbReference type="AlphaFoldDB" id="X1D1Z2"/>
<reference evidence="1" key="1">
    <citation type="journal article" date="2014" name="Front. Microbiol.">
        <title>High frequency of phylogenetically diverse reductive dehalogenase-homologous genes in deep subseafloor sedimentary metagenomes.</title>
        <authorList>
            <person name="Kawai M."/>
            <person name="Futagami T."/>
            <person name="Toyoda A."/>
            <person name="Takaki Y."/>
            <person name="Nishi S."/>
            <person name="Hori S."/>
            <person name="Arai W."/>
            <person name="Tsubouchi T."/>
            <person name="Morono Y."/>
            <person name="Uchiyama I."/>
            <person name="Ito T."/>
            <person name="Fujiyama A."/>
            <person name="Inagaki F."/>
            <person name="Takami H."/>
        </authorList>
    </citation>
    <scope>NUCLEOTIDE SEQUENCE</scope>
    <source>
        <strain evidence="1">Expedition CK06-06</strain>
    </source>
</reference>